<dbReference type="GO" id="GO:0003677">
    <property type="term" value="F:DNA binding"/>
    <property type="evidence" value="ECO:0007669"/>
    <property type="project" value="UniProtKB-KW"/>
</dbReference>
<organism evidence="1">
    <name type="scientific">Lygus hesperus</name>
    <name type="common">Western plant bug</name>
    <dbReference type="NCBI Taxonomy" id="30085"/>
    <lineage>
        <taxon>Eukaryota</taxon>
        <taxon>Metazoa</taxon>
        <taxon>Ecdysozoa</taxon>
        <taxon>Arthropoda</taxon>
        <taxon>Hexapoda</taxon>
        <taxon>Insecta</taxon>
        <taxon>Pterygota</taxon>
        <taxon>Neoptera</taxon>
        <taxon>Paraneoptera</taxon>
        <taxon>Hemiptera</taxon>
        <taxon>Heteroptera</taxon>
        <taxon>Panheteroptera</taxon>
        <taxon>Cimicomorpha</taxon>
        <taxon>Miridae</taxon>
        <taxon>Mirini</taxon>
        <taxon>Lygus</taxon>
    </lineage>
</organism>
<proteinExistence type="predicted"/>
<accession>A0A0A9XHD5</accession>
<dbReference type="EMBL" id="GBHO01025386">
    <property type="protein sequence ID" value="JAG18218.1"/>
    <property type="molecule type" value="Transcribed_RNA"/>
</dbReference>
<sequence length="113" mass="12878">MEEMEMSSVVIYVTGPSDKYAHWPNVPYEKDANSAPLSPQLNGMLAKLAHDKHVGTIMMPTMRPPMRSLTSDYRVMSGPHTVTGIYRCKYYNALRFAFSFVNFGSLNIDFPFY</sequence>
<reference evidence="1" key="1">
    <citation type="journal article" date="2014" name="PLoS ONE">
        <title>Transcriptome-Based Identification of ABC Transporters in the Western Tarnished Plant Bug Lygus hesperus.</title>
        <authorList>
            <person name="Hull J.J."/>
            <person name="Chaney K."/>
            <person name="Geib S.M."/>
            <person name="Fabrick J.A."/>
            <person name="Brent C.S."/>
            <person name="Walsh D."/>
            <person name="Lavine L.C."/>
        </authorList>
    </citation>
    <scope>NUCLEOTIDE SEQUENCE</scope>
</reference>
<evidence type="ECO:0000313" key="1">
    <source>
        <dbReference type="EMBL" id="JAG18218.1"/>
    </source>
</evidence>
<gene>
    <name evidence="1" type="primary">hoxd1</name>
    <name evidence="1" type="ORF">CM83_13190</name>
</gene>
<reference evidence="1" key="2">
    <citation type="submission" date="2014-07" db="EMBL/GenBank/DDBJ databases">
        <authorList>
            <person name="Hull J."/>
        </authorList>
    </citation>
    <scope>NUCLEOTIDE SEQUENCE</scope>
</reference>
<name>A0A0A9XHD5_LYGHE</name>
<keyword evidence="1" id="KW-0371">Homeobox</keyword>
<protein>
    <submittedName>
        <fullName evidence="1">Homeobox protein Hox-D1</fullName>
    </submittedName>
</protein>
<dbReference type="AlphaFoldDB" id="A0A0A9XHD5"/>
<keyword evidence="1" id="KW-0238">DNA-binding</keyword>